<dbReference type="Proteomes" id="UP001237642">
    <property type="component" value="Unassembled WGS sequence"/>
</dbReference>
<organism evidence="1 2">
    <name type="scientific">Heracleum sosnowskyi</name>
    <dbReference type="NCBI Taxonomy" id="360622"/>
    <lineage>
        <taxon>Eukaryota</taxon>
        <taxon>Viridiplantae</taxon>
        <taxon>Streptophyta</taxon>
        <taxon>Embryophyta</taxon>
        <taxon>Tracheophyta</taxon>
        <taxon>Spermatophyta</taxon>
        <taxon>Magnoliopsida</taxon>
        <taxon>eudicotyledons</taxon>
        <taxon>Gunneridae</taxon>
        <taxon>Pentapetalae</taxon>
        <taxon>asterids</taxon>
        <taxon>campanulids</taxon>
        <taxon>Apiales</taxon>
        <taxon>Apiaceae</taxon>
        <taxon>Apioideae</taxon>
        <taxon>apioid superclade</taxon>
        <taxon>Tordylieae</taxon>
        <taxon>Tordyliinae</taxon>
        <taxon>Heracleum</taxon>
    </lineage>
</organism>
<dbReference type="EMBL" id="JAUIZM010000005">
    <property type="protein sequence ID" value="KAK1382303.1"/>
    <property type="molecule type" value="Genomic_DNA"/>
</dbReference>
<keyword evidence="2" id="KW-1185">Reference proteome</keyword>
<name>A0AAD8IDB9_9APIA</name>
<reference evidence="1" key="2">
    <citation type="submission" date="2023-05" db="EMBL/GenBank/DDBJ databases">
        <authorList>
            <person name="Schelkunov M.I."/>
        </authorList>
    </citation>
    <scope>NUCLEOTIDE SEQUENCE</scope>
    <source>
        <strain evidence="1">Hsosn_3</strain>
        <tissue evidence="1">Leaf</tissue>
    </source>
</reference>
<accession>A0AAD8IDB9</accession>
<evidence type="ECO:0000313" key="2">
    <source>
        <dbReference type="Proteomes" id="UP001237642"/>
    </source>
</evidence>
<dbReference type="AlphaFoldDB" id="A0AAD8IDB9"/>
<reference evidence="1" key="1">
    <citation type="submission" date="2023-02" db="EMBL/GenBank/DDBJ databases">
        <title>Genome of toxic invasive species Heracleum sosnowskyi carries increased number of genes despite the absence of recent whole-genome duplications.</title>
        <authorList>
            <person name="Schelkunov M."/>
            <person name="Shtratnikova V."/>
            <person name="Makarenko M."/>
            <person name="Klepikova A."/>
            <person name="Omelchenko D."/>
            <person name="Novikova G."/>
            <person name="Obukhova E."/>
            <person name="Bogdanov V."/>
            <person name="Penin A."/>
            <person name="Logacheva M."/>
        </authorList>
    </citation>
    <scope>NUCLEOTIDE SEQUENCE</scope>
    <source>
        <strain evidence="1">Hsosn_3</strain>
        <tissue evidence="1">Leaf</tissue>
    </source>
</reference>
<protein>
    <submittedName>
        <fullName evidence="1">Uncharacterized protein</fullName>
    </submittedName>
</protein>
<evidence type="ECO:0000313" key="1">
    <source>
        <dbReference type="EMBL" id="KAK1382303.1"/>
    </source>
</evidence>
<sequence>MFAKHSFQIYCEFGHPVHICSPSAEFPDWISQSIVYGSTTSINLRPNESQDFLGIILCFKHLDIYCSTKYTVKNCTSKFIWSNSIEIYGNESESVMVIVPRSIFSVGYDDDRIEITWDGVIVHGIHILYRTEISMIHEYKSTTINVEDEQCYPSKRSKHKESDKNLELVPLLLEILKGFIFFPTCRNR</sequence>
<comment type="caution">
    <text evidence="1">The sequence shown here is derived from an EMBL/GenBank/DDBJ whole genome shotgun (WGS) entry which is preliminary data.</text>
</comment>
<proteinExistence type="predicted"/>
<gene>
    <name evidence="1" type="ORF">POM88_020038</name>
</gene>